<keyword evidence="10" id="KW-0539">Nucleus</keyword>
<dbReference type="Gene3D" id="3.40.1280.10">
    <property type="match status" value="1"/>
</dbReference>
<dbReference type="GO" id="GO:0070037">
    <property type="term" value="F:rRNA (pseudouridine) methyltransferase activity"/>
    <property type="evidence" value="ECO:0007669"/>
    <property type="project" value="InterPro"/>
</dbReference>
<keyword evidence="8" id="KW-0699">rRNA-binding</keyword>
<gene>
    <name evidence="11" type="ORF">CVIRNUC_001818</name>
</gene>
<evidence type="ECO:0000256" key="7">
    <source>
        <dbReference type="ARBA" id="ARBA00022691"/>
    </source>
</evidence>
<accession>A0AAV1HXA4</accession>
<dbReference type="PANTHER" id="PTHR12636:SF5">
    <property type="entry name" value="RIBOSOMAL RNA SMALL SUBUNIT METHYLTRANSFERASE NEP1"/>
    <property type="match status" value="1"/>
</dbReference>
<dbReference type="GO" id="GO:0032040">
    <property type="term" value="C:small-subunit processome"/>
    <property type="evidence" value="ECO:0007669"/>
    <property type="project" value="TreeGrafter"/>
</dbReference>
<dbReference type="InterPro" id="IPR005304">
    <property type="entry name" value="Rbsml_bgen_MeTrfase_EMG1/NEP1"/>
</dbReference>
<evidence type="ECO:0000256" key="1">
    <source>
        <dbReference type="ARBA" id="ARBA00004604"/>
    </source>
</evidence>
<proteinExistence type="inferred from homology"/>
<sequence length="229" mass="25570">MAGGLQPPSEEEERRQSAAKQQGVIFVLENASLEVARVGKKDMLLNCDDHRTFLLRHNKDPALHRPDICHQALLAILDSPLTKSGRLKGLFVRTTRGVLLEIHPQVRLPRTFKRFCGLMVQLLQKFSIHATNGSSKLLKVIKDDVTKHLPPGAKRVAFSRVAPDLVKLKDFVRELPDDTPAVFVVGAMAHGKMDIAYVDQWVSVSEYPLSAACCIGRITNAFEDKWDIV</sequence>
<dbReference type="CDD" id="cd18088">
    <property type="entry name" value="Nep1-like"/>
    <property type="match status" value="1"/>
</dbReference>
<dbReference type="Pfam" id="PF03587">
    <property type="entry name" value="EMG1"/>
    <property type="match status" value="1"/>
</dbReference>
<keyword evidence="6" id="KW-0808">Transferase</keyword>
<evidence type="ECO:0000256" key="4">
    <source>
        <dbReference type="ARBA" id="ARBA00022552"/>
    </source>
</evidence>
<evidence type="ECO:0008006" key="13">
    <source>
        <dbReference type="Google" id="ProtNLM"/>
    </source>
</evidence>
<dbReference type="InterPro" id="IPR029028">
    <property type="entry name" value="Alpha/beta_knot_MTases"/>
</dbReference>
<comment type="similarity">
    <text evidence="2">Belongs to the class IV-like SAM-binding methyltransferase superfamily. RNA methyltransferase NEP1 family.</text>
</comment>
<evidence type="ECO:0000256" key="5">
    <source>
        <dbReference type="ARBA" id="ARBA00022603"/>
    </source>
</evidence>
<comment type="subcellular location">
    <subcellularLocation>
        <location evidence="1">Nucleus</location>
        <location evidence="1">Nucleolus</location>
    </subcellularLocation>
</comment>
<keyword evidence="9" id="KW-0694">RNA-binding</keyword>
<dbReference type="Proteomes" id="UP001314263">
    <property type="component" value="Unassembled WGS sequence"/>
</dbReference>
<evidence type="ECO:0000256" key="9">
    <source>
        <dbReference type="ARBA" id="ARBA00022884"/>
    </source>
</evidence>
<keyword evidence="5" id="KW-0489">Methyltransferase</keyword>
<comment type="caution">
    <text evidence="11">The sequence shown here is derived from an EMBL/GenBank/DDBJ whole genome shotgun (WGS) entry which is preliminary data.</text>
</comment>
<evidence type="ECO:0000256" key="10">
    <source>
        <dbReference type="ARBA" id="ARBA00023242"/>
    </source>
</evidence>
<dbReference type="GO" id="GO:0019843">
    <property type="term" value="F:rRNA binding"/>
    <property type="evidence" value="ECO:0007669"/>
    <property type="project" value="UniProtKB-KW"/>
</dbReference>
<evidence type="ECO:0000313" key="12">
    <source>
        <dbReference type="Proteomes" id="UP001314263"/>
    </source>
</evidence>
<dbReference type="SUPFAM" id="SSF75217">
    <property type="entry name" value="alpha/beta knot"/>
    <property type="match status" value="1"/>
</dbReference>
<dbReference type="InterPro" id="IPR029026">
    <property type="entry name" value="tRNA_m1G_MTases_N"/>
</dbReference>
<reference evidence="11 12" key="1">
    <citation type="submission" date="2023-10" db="EMBL/GenBank/DDBJ databases">
        <authorList>
            <person name="Maclean D."/>
            <person name="Macfadyen A."/>
        </authorList>
    </citation>
    <scope>NUCLEOTIDE SEQUENCE [LARGE SCALE GENOMIC DNA]</scope>
</reference>
<name>A0AAV1HXA4_9CHLO</name>
<evidence type="ECO:0000313" key="11">
    <source>
        <dbReference type="EMBL" id="CAK0748160.1"/>
    </source>
</evidence>
<protein>
    <recommendedName>
        <fullName evidence="13">Ribosomal RNA small subunit methyltransferase NEP1</fullName>
    </recommendedName>
</protein>
<evidence type="ECO:0000256" key="6">
    <source>
        <dbReference type="ARBA" id="ARBA00022679"/>
    </source>
</evidence>
<dbReference type="PANTHER" id="PTHR12636">
    <property type="entry name" value="NEP1/MRA1"/>
    <property type="match status" value="1"/>
</dbReference>
<evidence type="ECO:0000256" key="3">
    <source>
        <dbReference type="ARBA" id="ARBA00022517"/>
    </source>
</evidence>
<dbReference type="FunFam" id="3.40.1280.10:FF:000003">
    <property type="entry name" value="Ribosomal RNA small subunit methyltransferase"/>
    <property type="match status" value="1"/>
</dbReference>
<keyword evidence="3" id="KW-0690">Ribosome biogenesis</keyword>
<organism evidence="11 12">
    <name type="scientific">Coccomyxa viridis</name>
    <dbReference type="NCBI Taxonomy" id="1274662"/>
    <lineage>
        <taxon>Eukaryota</taxon>
        <taxon>Viridiplantae</taxon>
        <taxon>Chlorophyta</taxon>
        <taxon>core chlorophytes</taxon>
        <taxon>Trebouxiophyceae</taxon>
        <taxon>Trebouxiophyceae incertae sedis</taxon>
        <taxon>Coccomyxaceae</taxon>
        <taxon>Coccomyxa</taxon>
    </lineage>
</organism>
<keyword evidence="4" id="KW-0698">rRNA processing</keyword>
<evidence type="ECO:0000256" key="8">
    <source>
        <dbReference type="ARBA" id="ARBA00022730"/>
    </source>
</evidence>
<dbReference type="GO" id="GO:0070475">
    <property type="term" value="P:rRNA base methylation"/>
    <property type="evidence" value="ECO:0007669"/>
    <property type="project" value="InterPro"/>
</dbReference>
<keyword evidence="12" id="KW-1185">Reference proteome</keyword>
<dbReference type="EMBL" id="CAUYUE010000002">
    <property type="protein sequence ID" value="CAK0748160.1"/>
    <property type="molecule type" value="Genomic_DNA"/>
</dbReference>
<keyword evidence="7" id="KW-0949">S-adenosyl-L-methionine</keyword>
<dbReference type="AlphaFoldDB" id="A0AAV1HXA4"/>
<evidence type="ECO:0000256" key="2">
    <source>
        <dbReference type="ARBA" id="ARBA00008115"/>
    </source>
</evidence>